<dbReference type="EMBL" id="BARU01016443">
    <property type="protein sequence ID" value="GAH60828.1"/>
    <property type="molecule type" value="Genomic_DNA"/>
</dbReference>
<comment type="caution">
    <text evidence="1">The sequence shown here is derived from an EMBL/GenBank/DDBJ whole genome shotgun (WGS) entry which is preliminary data.</text>
</comment>
<dbReference type="AlphaFoldDB" id="X1ITF6"/>
<name>X1ITF6_9ZZZZ</name>
<proteinExistence type="predicted"/>
<gene>
    <name evidence="1" type="ORF">S03H2_27325</name>
</gene>
<organism evidence="1">
    <name type="scientific">marine sediment metagenome</name>
    <dbReference type="NCBI Taxonomy" id="412755"/>
    <lineage>
        <taxon>unclassified sequences</taxon>
        <taxon>metagenomes</taxon>
        <taxon>ecological metagenomes</taxon>
    </lineage>
</organism>
<evidence type="ECO:0000313" key="1">
    <source>
        <dbReference type="EMBL" id="GAH60828.1"/>
    </source>
</evidence>
<sequence>MIAIYKSSIEIQNLNLKTLKTKINEINDTLNLQSAHSNHKKNQKELIIWGFNN</sequence>
<reference evidence="1" key="1">
    <citation type="journal article" date="2014" name="Front. Microbiol.">
        <title>High frequency of phylogenetically diverse reductive dehalogenase-homologous genes in deep subseafloor sedimentary metagenomes.</title>
        <authorList>
            <person name="Kawai M."/>
            <person name="Futagami T."/>
            <person name="Toyoda A."/>
            <person name="Takaki Y."/>
            <person name="Nishi S."/>
            <person name="Hori S."/>
            <person name="Arai W."/>
            <person name="Tsubouchi T."/>
            <person name="Morono Y."/>
            <person name="Uchiyama I."/>
            <person name="Ito T."/>
            <person name="Fujiyama A."/>
            <person name="Inagaki F."/>
            <person name="Takami H."/>
        </authorList>
    </citation>
    <scope>NUCLEOTIDE SEQUENCE</scope>
    <source>
        <strain evidence="1">Expedition CK06-06</strain>
    </source>
</reference>
<accession>X1ITF6</accession>
<protein>
    <submittedName>
        <fullName evidence="1">Uncharacterized protein</fullName>
    </submittedName>
</protein>